<comment type="catalytic activity">
    <reaction evidence="1">
        <text>ATP = 3',5'-cyclic AMP + diphosphate</text>
        <dbReference type="Rhea" id="RHEA:15389"/>
        <dbReference type="ChEBI" id="CHEBI:30616"/>
        <dbReference type="ChEBI" id="CHEBI:33019"/>
        <dbReference type="ChEBI" id="CHEBI:58165"/>
        <dbReference type="EC" id="4.6.1.1"/>
    </reaction>
</comment>
<dbReference type="Proteomes" id="UP001162156">
    <property type="component" value="Unassembled WGS sequence"/>
</dbReference>
<evidence type="ECO:0000256" key="10">
    <source>
        <dbReference type="ARBA" id="ARBA00022989"/>
    </source>
</evidence>
<dbReference type="GO" id="GO:0007189">
    <property type="term" value="P:adenylate cyclase-activating G protein-coupled receptor signaling pathway"/>
    <property type="evidence" value="ECO:0007669"/>
    <property type="project" value="TreeGrafter"/>
</dbReference>
<dbReference type="PROSITE" id="PS50125">
    <property type="entry name" value="GUANYLATE_CYCLASE_2"/>
    <property type="match status" value="1"/>
</dbReference>
<evidence type="ECO:0000256" key="15">
    <source>
        <dbReference type="SAM" id="Phobius"/>
    </source>
</evidence>
<keyword evidence="13 14" id="KW-0456">Lyase</keyword>
<evidence type="ECO:0000256" key="11">
    <source>
        <dbReference type="ARBA" id="ARBA00022998"/>
    </source>
</evidence>
<reference evidence="17" key="1">
    <citation type="journal article" date="2023" name="Insect Mol. Biol.">
        <title>Genome sequencing provides insights into the evolution of gene families encoding plant cell wall-degrading enzymes in longhorned beetles.</title>
        <authorList>
            <person name="Shin N.R."/>
            <person name="Okamura Y."/>
            <person name="Kirsch R."/>
            <person name="Pauchet Y."/>
        </authorList>
    </citation>
    <scope>NUCLEOTIDE SEQUENCE</scope>
    <source>
        <strain evidence="17">RBIC_L_NR</strain>
    </source>
</reference>
<evidence type="ECO:0000256" key="2">
    <source>
        <dbReference type="ARBA" id="ARBA00001946"/>
    </source>
</evidence>
<feature type="transmembrane region" description="Helical" evidence="15">
    <location>
        <begin position="671"/>
        <end position="688"/>
    </location>
</feature>
<comment type="cofactor">
    <cofactor evidence="2">
        <name>Mg(2+)</name>
        <dbReference type="ChEBI" id="CHEBI:18420"/>
    </cofactor>
</comment>
<dbReference type="Gene3D" id="3.30.70.1230">
    <property type="entry name" value="Nucleotide cyclase"/>
    <property type="match status" value="1"/>
</dbReference>
<feature type="transmembrane region" description="Helical" evidence="15">
    <location>
        <begin position="99"/>
        <end position="116"/>
    </location>
</feature>
<evidence type="ECO:0000256" key="1">
    <source>
        <dbReference type="ARBA" id="ARBA00001593"/>
    </source>
</evidence>
<organism evidence="17 18">
    <name type="scientific">Rhamnusium bicolor</name>
    <dbReference type="NCBI Taxonomy" id="1586634"/>
    <lineage>
        <taxon>Eukaryota</taxon>
        <taxon>Metazoa</taxon>
        <taxon>Ecdysozoa</taxon>
        <taxon>Arthropoda</taxon>
        <taxon>Hexapoda</taxon>
        <taxon>Insecta</taxon>
        <taxon>Pterygota</taxon>
        <taxon>Neoptera</taxon>
        <taxon>Endopterygota</taxon>
        <taxon>Coleoptera</taxon>
        <taxon>Polyphaga</taxon>
        <taxon>Cucujiformia</taxon>
        <taxon>Chrysomeloidea</taxon>
        <taxon>Cerambycidae</taxon>
        <taxon>Lepturinae</taxon>
        <taxon>Rhagiini</taxon>
        <taxon>Rhamnusium</taxon>
    </lineage>
</organism>
<keyword evidence="8" id="KW-0067">ATP-binding</keyword>
<proteinExistence type="inferred from homology"/>
<dbReference type="GO" id="GO:0046872">
    <property type="term" value="F:metal ion binding"/>
    <property type="evidence" value="ECO:0007669"/>
    <property type="project" value="UniProtKB-KW"/>
</dbReference>
<dbReference type="PANTHER" id="PTHR45627">
    <property type="entry name" value="ADENYLATE CYCLASE TYPE 1"/>
    <property type="match status" value="1"/>
</dbReference>
<feature type="domain" description="Guanylate cyclase" evidence="16">
    <location>
        <begin position="184"/>
        <end position="276"/>
    </location>
</feature>
<dbReference type="Pfam" id="PF00211">
    <property type="entry name" value="Guanylate_cyc"/>
    <property type="match status" value="1"/>
</dbReference>
<evidence type="ECO:0000259" key="16">
    <source>
        <dbReference type="PROSITE" id="PS50125"/>
    </source>
</evidence>
<gene>
    <name evidence="17" type="ORF">NQ314_009607</name>
</gene>
<dbReference type="GO" id="GO:0005886">
    <property type="term" value="C:plasma membrane"/>
    <property type="evidence" value="ECO:0007669"/>
    <property type="project" value="InterPro"/>
</dbReference>
<evidence type="ECO:0000256" key="13">
    <source>
        <dbReference type="ARBA" id="ARBA00023239"/>
    </source>
</evidence>
<keyword evidence="18" id="KW-1185">Reference proteome</keyword>
<evidence type="ECO:0000256" key="12">
    <source>
        <dbReference type="ARBA" id="ARBA00023136"/>
    </source>
</evidence>
<keyword evidence="12 15" id="KW-0472">Membrane</keyword>
<evidence type="ECO:0000256" key="5">
    <source>
        <dbReference type="ARBA" id="ARBA00022692"/>
    </source>
</evidence>
<dbReference type="CDD" id="cd07302">
    <property type="entry name" value="CHD"/>
    <property type="match status" value="1"/>
</dbReference>
<dbReference type="InterPro" id="IPR018297">
    <property type="entry name" value="A/G_cyclase_CS"/>
</dbReference>
<evidence type="ECO:0000256" key="14">
    <source>
        <dbReference type="RuleBase" id="RU000405"/>
    </source>
</evidence>
<comment type="similarity">
    <text evidence="14">Belongs to the adenylyl cyclase class-4/guanylyl cyclase family.</text>
</comment>
<keyword evidence="6" id="KW-0479">Metal-binding</keyword>
<dbReference type="SMART" id="SM00044">
    <property type="entry name" value="CYCc"/>
    <property type="match status" value="1"/>
</dbReference>
<sequence length="770" mass="89597">MDVKKISSISLKSLSGLSEGSIDEESSPELENYDEKKWRLSHLKSQFESLELHKLFEVYTDKINHGYFSLFLILQAVLSITHFLLLVCVITYQDKISSEVVYLICINGLGIYFRFMNEIVIRRSFLDRRECIMSTFQLRHEKEQEEQLMSSIIPNNMINKVKENYIETTKYFITNKKITQKESVRKFGVIRIKFLGDCYYCVAGLPPYPAPNHAEACVDLGLSMISIIASIRRKRNLNINMRIGVHTGKIISGIIGAVKYQFDVWSKDVDIANKMESEGCPGMVHITNKTKELLEKPYSITPTDNGETVQQFKQNNLQTYLVTPTENKIETRNQNSNGDIPNQPRPSIFKKQRPAGNNGAILLTYLQNAASQGTDDDKQDYNNIHTTIERNNKINISTIEENENSNDRLYSKRRLSNSPYRNSKLLDERRSTADIKRRTAFMNNNIKRYAERATAVNQEMEKTIDDISFSKYEQYVKIKDINSFFLLFKKRNIELGYIKIPDPLFKYYLLTAVFLILCVYLIQNLTLLHWGWTTWPFLATEVLIIFVLLPLSWTQFLWSRFVSNFSDILPSNRLIYFLCKTSQAIKDKFIVRLTIYTIIYILFCVCVLIELHMTETCILTVIMTFLFLRIFIWIKLLFALITISVYSYFVMNFTNGFWADSETFNHGLTPQAAHILSVVFITLTLHAVDRQTDYMNRLDHLLNEKLKSEQEEANIIQIVNKNLLLNILPKHVGMYIFRLAEKRKIFKLFKNIISFLFVIVDSTCLISDTV</sequence>
<dbReference type="SUPFAM" id="SSF55073">
    <property type="entry name" value="Nucleotide cyclase"/>
    <property type="match status" value="1"/>
</dbReference>
<feature type="transmembrane region" description="Helical" evidence="15">
    <location>
        <begin position="504"/>
        <end position="522"/>
    </location>
</feature>
<evidence type="ECO:0000256" key="8">
    <source>
        <dbReference type="ARBA" id="ARBA00022840"/>
    </source>
</evidence>
<evidence type="ECO:0000256" key="6">
    <source>
        <dbReference type="ARBA" id="ARBA00022723"/>
    </source>
</evidence>
<dbReference type="EC" id="4.6.1.1" evidence="4"/>
<dbReference type="GO" id="GO:0035556">
    <property type="term" value="P:intracellular signal transduction"/>
    <property type="evidence" value="ECO:0007669"/>
    <property type="project" value="InterPro"/>
</dbReference>
<dbReference type="EMBL" id="JANEYF010002641">
    <property type="protein sequence ID" value="KAJ8943943.1"/>
    <property type="molecule type" value="Genomic_DNA"/>
</dbReference>
<dbReference type="Pfam" id="PF06327">
    <property type="entry name" value="Adcy_cons_dom"/>
    <property type="match status" value="1"/>
</dbReference>
<evidence type="ECO:0000256" key="3">
    <source>
        <dbReference type="ARBA" id="ARBA00004141"/>
    </source>
</evidence>
<comment type="subcellular location">
    <subcellularLocation>
        <location evidence="3">Membrane</location>
        <topology evidence="3">Multi-pass membrane protein</topology>
    </subcellularLocation>
</comment>
<feature type="transmembrane region" description="Helical" evidence="15">
    <location>
        <begin position="67"/>
        <end position="92"/>
    </location>
</feature>
<keyword evidence="10 15" id="KW-1133">Transmembrane helix</keyword>
<dbReference type="AlphaFoldDB" id="A0AAV8XYK4"/>
<dbReference type="InterPro" id="IPR009398">
    <property type="entry name" value="Adcy_conserved_dom"/>
</dbReference>
<dbReference type="PANTHER" id="PTHR45627:SF23">
    <property type="entry name" value="AT30656P-RELATED"/>
    <property type="match status" value="1"/>
</dbReference>
<evidence type="ECO:0000313" key="18">
    <source>
        <dbReference type="Proteomes" id="UP001162156"/>
    </source>
</evidence>
<keyword evidence="7" id="KW-0547">Nucleotide-binding</keyword>
<keyword evidence="11" id="KW-0115">cAMP biosynthesis</keyword>
<evidence type="ECO:0000256" key="4">
    <source>
        <dbReference type="ARBA" id="ARBA00012201"/>
    </source>
</evidence>
<feature type="transmembrane region" description="Helical" evidence="15">
    <location>
        <begin position="589"/>
        <end position="609"/>
    </location>
</feature>
<comment type="caution">
    <text evidence="17">The sequence shown here is derived from an EMBL/GenBank/DDBJ whole genome shotgun (WGS) entry which is preliminary data.</text>
</comment>
<dbReference type="GO" id="GO:0004016">
    <property type="term" value="F:adenylate cyclase activity"/>
    <property type="evidence" value="ECO:0007669"/>
    <property type="project" value="UniProtKB-EC"/>
</dbReference>
<feature type="transmembrane region" description="Helical" evidence="15">
    <location>
        <begin position="630"/>
        <end position="651"/>
    </location>
</feature>
<dbReference type="GO" id="GO:0005524">
    <property type="term" value="F:ATP binding"/>
    <property type="evidence" value="ECO:0007669"/>
    <property type="project" value="UniProtKB-KW"/>
</dbReference>
<evidence type="ECO:0000256" key="9">
    <source>
        <dbReference type="ARBA" id="ARBA00022842"/>
    </source>
</evidence>
<dbReference type="PROSITE" id="PS00452">
    <property type="entry name" value="GUANYLATE_CYCLASE_1"/>
    <property type="match status" value="1"/>
</dbReference>
<feature type="transmembrane region" description="Helical" evidence="15">
    <location>
        <begin position="534"/>
        <end position="553"/>
    </location>
</feature>
<evidence type="ECO:0000313" key="17">
    <source>
        <dbReference type="EMBL" id="KAJ8943943.1"/>
    </source>
</evidence>
<keyword evidence="9" id="KW-0460">Magnesium</keyword>
<evidence type="ECO:0000256" key="7">
    <source>
        <dbReference type="ARBA" id="ARBA00022741"/>
    </source>
</evidence>
<protein>
    <recommendedName>
        <fullName evidence="4">adenylate cyclase</fullName>
        <ecNumber evidence="4">4.6.1.1</ecNumber>
    </recommendedName>
</protein>
<name>A0AAV8XYK4_9CUCU</name>
<dbReference type="GO" id="GO:0006171">
    <property type="term" value="P:cAMP biosynthetic process"/>
    <property type="evidence" value="ECO:0007669"/>
    <property type="project" value="UniProtKB-KW"/>
</dbReference>
<dbReference type="InterPro" id="IPR029787">
    <property type="entry name" value="Nucleotide_cyclase"/>
</dbReference>
<keyword evidence="5 15" id="KW-0812">Transmembrane</keyword>
<accession>A0AAV8XYK4</accession>
<dbReference type="InterPro" id="IPR001054">
    <property type="entry name" value="A/G_cyclase"/>
</dbReference>